<dbReference type="Proteomes" id="UP000275267">
    <property type="component" value="Unassembled WGS sequence"/>
</dbReference>
<dbReference type="GO" id="GO:0000428">
    <property type="term" value="C:DNA-directed RNA polymerase complex"/>
    <property type="evidence" value="ECO:0007669"/>
    <property type="project" value="UniProtKB-KW"/>
</dbReference>
<protein>
    <submittedName>
        <fullName evidence="1">DNA-directed RNA polymerase II subunit RPB1-like</fullName>
    </submittedName>
</protein>
<keyword evidence="2" id="KW-1185">Reference proteome</keyword>
<name>A0A3L6SEH8_PANMI</name>
<comment type="caution">
    <text evidence="1">The sequence shown here is derived from an EMBL/GenBank/DDBJ whole genome shotgun (WGS) entry which is preliminary data.</text>
</comment>
<sequence length="133" mass="14051">MARVLSFVEFGRRCPSSPDYSPLTVAPSPRAASPEYTPVSLLWRAGTLEHAPSTALRLGPPVPPPPLRRRVPRLLANELPVAPSLAGVHAAGPLRLVGGVTGPRAVVHLDGEPRRVPGLRAVVDTDDVPRGVT</sequence>
<accession>A0A3L6SEH8</accession>
<dbReference type="EMBL" id="PQIB02000005">
    <property type="protein sequence ID" value="RLN19365.1"/>
    <property type="molecule type" value="Genomic_DNA"/>
</dbReference>
<evidence type="ECO:0000313" key="2">
    <source>
        <dbReference type="Proteomes" id="UP000275267"/>
    </source>
</evidence>
<reference evidence="2" key="1">
    <citation type="journal article" date="2019" name="Nat. Commun.">
        <title>The genome of broomcorn millet.</title>
        <authorList>
            <person name="Zou C."/>
            <person name="Miki D."/>
            <person name="Li D."/>
            <person name="Tang Q."/>
            <person name="Xiao L."/>
            <person name="Rajput S."/>
            <person name="Deng P."/>
            <person name="Jia W."/>
            <person name="Huang R."/>
            <person name="Zhang M."/>
            <person name="Sun Y."/>
            <person name="Hu J."/>
            <person name="Fu X."/>
            <person name="Schnable P.S."/>
            <person name="Li F."/>
            <person name="Zhang H."/>
            <person name="Feng B."/>
            <person name="Zhu X."/>
            <person name="Liu R."/>
            <person name="Schnable J.C."/>
            <person name="Zhu J.-K."/>
            <person name="Zhang H."/>
        </authorList>
    </citation>
    <scope>NUCLEOTIDE SEQUENCE [LARGE SCALE GENOMIC DNA]</scope>
</reference>
<dbReference type="AlphaFoldDB" id="A0A3L6SEH8"/>
<organism evidence="1 2">
    <name type="scientific">Panicum miliaceum</name>
    <name type="common">Proso millet</name>
    <name type="synonym">Broomcorn millet</name>
    <dbReference type="NCBI Taxonomy" id="4540"/>
    <lineage>
        <taxon>Eukaryota</taxon>
        <taxon>Viridiplantae</taxon>
        <taxon>Streptophyta</taxon>
        <taxon>Embryophyta</taxon>
        <taxon>Tracheophyta</taxon>
        <taxon>Spermatophyta</taxon>
        <taxon>Magnoliopsida</taxon>
        <taxon>Liliopsida</taxon>
        <taxon>Poales</taxon>
        <taxon>Poaceae</taxon>
        <taxon>PACMAD clade</taxon>
        <taxon>Panicoideae</taxon>
        <taxon>Panicodae</taxon>
        <taxon>Paniceae</taxon>
        <taxon>Panicinae</taxon>
        <taxon>Panicum</taxon>
        <taxon>Panicum sect. Panicum</taxon>
    </lineage>
</organism>
<proteinExistence type="predicted"/>
<gene>
    <name evidence="1" type="ORF">C2845_PM02G26670</name>
</gene>
<evidence type="ECO:0000313" key="1">
    <source>
        <dbReference type="EMBL" id="RLN19365.1"/>
    </source>
</evidence>
<dbReference type="STRING" id="4540.A0A3L6SEH8"/>